<comment type="similarity">
    <text evidence="2 8">Belongs to the glycosyl hydrolase 32 family.</text>
</comment>
<organism evidence="12 13">
    <name type="scientific">Faecalicatena contorta</name>
    <dbReference type="NCBI Taxonomy" id="39482"/>
    <lineage>
        <taxon>Bacteria</taxon>
        <taxon>Bacillati</taxon>
        <taxon>Bacillota</taxon>
        <taxon>Clostridia</taxon>
        <taxon>Lachnospirales</taxon>
        <taxon>Lachnospiraceae</taxon>
        <taxon>Faecalicatena</taxon>
    </lineage>
</organism>
<keyword evidence="5 8" id="KW-0378">Hydrolase</keyword>
<reference evidence="13" key="1">
    <citation type="submission" date="2017-07" db="EMBL/GenBank/DDBJ databases">
        <authorList>
            <person name="Varghese N."/>
            <person name="Submissions S."/>
        </authorList>
    </citation>
    <scope>NUCLEOTIDE SEQUENCE [LARGE SCALE GENOMIC DNA]</scope>
    <source>
        <strain evidence="13">NLAE-zl-C134</strain>
    </source>
</reference>
<keyword evidence="9" id="KW-0119">Carbohydrate metabolism</keyword>
<dbReference type="PANTHER" id="PTHR43101">
    <property type="entry name" value="BETA-FRUCTOSIDASE"/>
    <property type="match status" value="1"/>
</dbReference>
<comment type="pathway">
    <text evidence="1 9">Glycan biosynthesis; sucrose metabolism.</text>
</comment>
<protein>
    <recommendedName>
        <fullName evidence="4 8">Sucrose-6-phosphate hydrolase</fullName>
        <ecNumber evidence="3 8">3.2.1.26</ecNumber>
    </recommendedName>
    <alternativeName>
        <fullName evidence="7 9">Invertase</fullName>
    </alternativeName>
</protein>
<evidence type="ECO:0000256" key="6">
    <source>
        <dbReference type="ARBA" id="ARBA00023295"/>
    </source>
</evidence>
<comment type="catalytic activity">
    <reaction evidence="8">
        <text>Hydrolysis of terminal non-reducing beta-D-fructofuranoside residues in beta-D-fructofuranosides.</text>
        <dbReference type="EC" id="3.2.1.26"/>
    </reaction>
</comment>
<dbReference type="InterPro" id="IPR013148">
    <property type="entry name" value="Glyco_hydro_32_N"/>
</dbReference>
<dbReference type="PROSITE" id="PS00609">
    <property type="entry name" value="GLYCOSYL_HYDROL_F32"/>
    <property type="match status" value="1"/>
</dbReference>
<evidence type="ECO:0000256" key="8">
    <source>
        <dbReference type="RuleBase" id="RU362110"/>
    </source>
</evidence>
<dbReference type="InterPro" id="IPR013320">
    <property type="entry name" value="ConA-like_dom_sf"/>
</dbReference>
<dbReference type="EMBL" id="UHJJ01000006">
    <property type="protein sequence ID" value="SUQ14482.1"/>
    <property type="molecule type" value="Genomic_DNA"/>
</dbReference>
<accession>A0A315ZZ86</accession>
<name>A0A315ZZ86_9FIRM</name>
<dbReference type="NCBIfam" id="TIGR01322">
    <property type="entry name" value="scrB_fam"/>
    <property type="match status" value="1"/>
</dbReference>
<dbReference type="SMART" id="SM00640">
    <property type="entry name" value="Glyco_32"/>
    <property type="match status" value="1"/>
</dbReference>
<evidence type="ECO:0000313" key="13">
    <source>
        <dbReference type="Proteomes" id="UP000254051"/>
    </source>
</evidence>
<evidence type="ECO:0000259" key="10">
    <source>
        <dbReference type="Pfam" id="PF00251"/>
    </source>
</evidence>
<dbReference type="InterPro" id="IPR006232">
    <property type="entry name" value="Suc6P_hydrolase"/>
</dbReference>
<evidence type="ECO:0000256" key="7">
    <source>
        <dbReference type="ARBA" id="ARBA00033367"/>
    </source>
</evidence>
<dbReference type="CDD" id="cd18623">
    <property type="entry name" value="GH32_ScrB-like"/>
    <property type="match status" value="1"/>
</dbReference>
<evidence type="ECO:0000256" key="9">
    <source>
        <dbReference type="RuleBase" id="RU365015"/>
    </source>
</evidence>
<dbReference type="AlphaFoldDB" id="A0A315ZZ86"/>
<dbReference type="GO" id="GO:0005985">
    <property type="term" value="P:sucrose metabolic process"/>
    <property type="evidence" value="ECO:0007669"/>
    <property type="project" value="UniProtKB-UniPathway"/>
</dbReference>
<dbReference type="Gene3D" id="2.60.120.560">
    <property type="entry name" value="Exo-inulinase, domain 1"/>
    <property type="match status" value="1"/>
</dbReference>
<dbReference type="InterPro" id="IPR051214">
    <property type="entry name" value="GH32_Enzymes"/>
</dbReference>
<dbReference type="Proteomes" id="UP000254051">
    <property type="component" value="Unassembled WGS sequence"/>
</dbReference>
<dbReference type="Pfam" id="PF00251">
    <property type="entry name" value="Glyco_hydro_32N"/>
    <property type="match status" value="1"/>
</dbReference>
<dbReference type="PANTHER" id="PTHR43101:SF1">
    <property type="entry name" value="BETA-FRUCTOSIDASE"/>
    <property type="match status" value="1"/>
</dbReference>
<evidence type="ECO:0000313" key="12">
    <source>
        <dbReference type="EMBL" id="SUQ14482.1"/>
    </source>
</evidence>
<keyword evidence="13" id="KW-1185">Reference proteome</keyword>
<evidence type="ECO:0000256" key="4">
    <source>
        <dbReference type="ARBA" id="ARBA00019623"/>
    </source>
</evidence>
<dbReference type="InterPro" id="IPR018053">
    <property type="entry name" value="Glyco_hydro_32_AS"/>
</dbReference>
<dbReference type="EC" id="3.2.1.26" evidence="3 8"/>
<dbReference type="GO" id="GO:0005737">
    <property type="term" value="C:cytoplasm"/>
    <property type="evidence" value="ECO:0007669"/>
    <property type="project" value="UniProtKB-SubCell"/>
</dbReference>
<dbReference type="RefSeq" id="WP_109711398.1">
    <property type="nucleotide sequence ID" value="NZ_QGDS01000006.1"/>
</dbReference>
<evidence type="ECO:0000256" key="3">
    <source>
        <dbReference type="ARBA" id="ARBA00012758"/>
    </source>
</evidence>
<feature type="domain" description="Glycosyl hydrolase family 32 C-terminal" evidence="11">
    <location>
        <begin position="410"/>
        <end position="453"/>
    </location>
</feature>
<dbReference type="Gene3D" id="2.115.10.20">
    <property type="entry name" value="Glycosyl hydrolase domain, family 43"/>
    <property type="match status" value="1"/>
</dbReference>
<keyword evidence="6 8" id="KW-0326">Glycosidase</keyword>
<sequence>MLEMNETDCWRLGLHLMPPTGWLNDPNGLCQFKGVYHVFFQYTPDNPNGGRKYWGHYISSDLLSWTYEGIALSPEESFERHGVYSGSALIAEGRMNLYYTGNVKLEGNYNYITDGRQGNTVSAFSEDGRTFGGKKLLLTNADYPDHVTCHVRDPKVVTGKSIGIGDDGCYMFLGARTKEDEGQILVYGSTGLERWELKNILRAEEKFGYMWECPDAFLLGDKKILSVSPQGVEPKGIDYQNLYQSGYYELEGSFDGDYRLKNFKEWDRGFDFYAPQSFLDEQGRRILIGWIGMPDDSSQSNPTVEKGWQNALTVPRTVFLKDEKVMQYPVEEMLKLRKKEQTLEPDSISKEMKMYDVEMAISDDSDVIVKISDAVTLHYIKADRRFTLSFDLEKNLGYGRKSRAVYLEEFRSMRMLADTSCLEIYLNGGEEVFTSRFYPEEGKSSFELVKGKAEIKYWELDSFCILPSSGHIL</sequence>
<comment type="subcellular location">
    <subcellularLocation>
        <location evidence="9">Cytoplasm</location>
    </subcellularLocation>
</comment>
<dbReference type="OrthoDB" id="9759709at2"/>
<evidence type="ECO:0000256" key="2">
    <source>
        <dbReference type="ARBA" id="ARBA00009902"/>
    </source>
</evidence>
<dbReference type="SUPFAM" id="SSF75005">
    <property type="entry name" value="Arabinanase/levansucrase/invertase"/>
    <property type="match status" value="1"/>
</dbReference>
<dbReference type="InterPro" id="IPR013189">
    <property type="entry name" value="Glyco_hydro_32_C"/>
</dbReference>
<dbReference type="GO" id="GO:0004564">
    <property type="term" value="F:beta-fructofuranosidase activity"/>
    <property type="evidence" value="ECO:0007669"/>
    <property type="project" value="UniProtKB-EC"/>
</dbReference>
<gene>
    <name evidence="12" type="ORF">SAMN05216529_106174</name>
</gene>
<evidence type="ECO:0000256" key="1">
    <source>
        <dbReference type="ARBA" id="ARBA00004914"/>
    </source>
</evidence>
<proteinExistence type="inferred from homology"/>
<dbReference type="UniPathway" id="UPA00238"/>
<dbReference type="InterPro" id="IPR023296">
    <property type="entry name" value="Glyco_hydro_beta-prop_sf"/>
</dbReference>
<keyword evidence="9" id="KW-0963">Cytoplasm</keyword>
<dbReference type="SUPFAM" id="SSF49899">
    <property type="entry name" value="Concanavalin A-like lectins/glucanases"/>
    <property type="match status" value="1"/>
</dbReference>
<dbReference type="InterPro" id="IPR001362">
    <property type="entry name" value="Glyco_hydro_32"/>
</dbReference>
<evidence type="ECO:0000256" key="5">
    <source>
        <dbReference type="ARBA" id="ARBA00022801"/>
    </source>
</evidence>
<feature type="domain" description="Glycosyl hydrolase family 32 N-terminal" evidence="10">
    <location>
        <begin position="15"/>
        <end position="329"/>
    </location>
</feature>
<evidence type="ECO:0000259" key="11">
    <source>
        <dbReference type="Pfam" id="PF08244"/>
    </source>
</evidence>
<dbReference type="Pfam" id="PF08244">
    <property type="entry name" value="Glyco_hydro_32C"/>
    <property type="match status" value="1"/>
</dbReference>
<comment type="function">
    <text evidence="9">Enables the bacterium to metabolize sucrose as a sole carbon source.</text>
</comment>